<name>A0A385SJ19_9BACT</name>
<dbReference type="SMART" id="SM00347">
    <property type="entry name" value="HTH_MARR"/>
    <property type="match status" value="1"/>
</dbReference>
<comment type="similarity">
    <text evidence="5">Belongs to the SarZ family.</text>
</comment>
<dbReference type="PANTHER" id="PTHR42756">
    <property type="entry name" value="TRANSCRIPTIONAL REGULATOR, MARR"/>
    <property type="match status" value="1"/>
</dbReference>
<dbReference type="RefSeq" id="WP_119753232.1">
    <property type="nucleotide sequence ID" value="NZ_CP032382.1"/>
</dbReference>
<organism evidence="9 10">
    <name type="scientific">Chryseolinea soli</name>
    <dbReference type="NCBI Taxonomy" id="2321403"/>
    <lineage>
        <taxon>Bacteria</taxon>
        <taxon>Pseudomonadati</taxon>
        <taxon>Bacteroidota</taxon>
        <taxon>Cytophagia</taxon>
        <taxon>Cytophagales</taxon>
        <taxon>Fulvivirgaceae</taxon>
        <taxon>Chryseolinea</taxon>
    </lineage>
</organism>
<gene>
    <name evidence="9" type="ORF">D4L85_04730</name>
</gene>
<dbReference type="InterPro" id="IPR036390">
    <property type="entry name" value="WH_DNA-bd_sf"/>
</dbReference>
<dbReference type="KEGG" id="chk:D4L85_04730"/>
<dbReference type="Gene3D" id="1.10.10.10">
    <property type="entry name" value="Winged helix-like DNA-binding domain superfamily/Winged helix DNA-binding domain"/>
    <property type="match status" value="1"/>
</dbReference>
<proteinExistence type="inferred from homology"/>
<evidence type="ECO:0000256" key="4">
    <source>
        <dbReference type="ARBA" id="ARBA00023163"/>
    </source>
</evidence>
<reference evidence="10" key="1">
    <citation type="submission" date="2018-09" db="EMBL/GenBank/DDBJ databases">
        <title>Chryseolinea sp. KIS68-18 isolated from soil.</title>
        <authorList>
            <person name="Weon H.-Y."/>
            <person name="Kwon S.-W."/>
            <person name="Lee S.A."/>
        </authorList>
    </citation>
    <scope>NUCLEOTIDE SEQUENCE [LARGE SCALE GENOMIC DNA]</scope>
    <source>
        <strain evidence="10">KIS68-18</strain>
    </source>
</reference>
<dbReference type="InterPro" id="IPR036388">
    <property type="entry name" value="WH-like_DNA-bd_sf"/>
</dbReference>
<sequence>MNNNKPIEEFRSFNRFYTSVIGLLDRHILNSNYTLAEGRIMYELYHGKDQTASDLIQTLSIDKGYLSRVLRQFEKRKFISRQRSSQDTRVVFLNLTSDGKKEFQRLDKASNDQVKSILKEIPEKDLTLLRVSMAEIKRILTPK</sequence>
<keyword evidence="10" id="KW-1185">Reference proteome</keyword>
<feature type="domain" description="HTH marR-type" evidence="8">
    <location>
        <begin position="1"/>
        <end position="138"/>
    </location>
</feature>
<dbReference type="EMBL" id="CP032382">
    <property type="protein sequence ID" value="AYB29925.1"/>
    <property type="molecule type" value="Genomic_DNA"/>
</dbReference>
<accession>A0A385SJ19</accession>
<evidence type="ECO:0000256" key="2">
    <source>
        <dbReference type="ARBA" id="ARBA00023015"/>
    </source>
</evidence>
<dbReference type="Proteomes" id="UP000266183">
    <property type="component" value="Chromosome"/>
</dbReference>
<dbReference type="InterPro" id="IPR000835">
    <property type="entry name" value="HTH_MarR-typ"/>
</dbReference>
<evidence type="ECO:0000256" key="5">
    <source>
        <dbReference type="ARBA" id="ARBA00046337"/>
    </source>
</evidence>
<keyword evidence="3" id="KW-0238">DNA-binding</keyword>
<dbReference type="InterPro" id="IPR055166">
    <property type="entry name" value="Transc_reg_Sar_Rot_HTH"/>
</dbReference>
<keyword evidence="4" id="KW-0804">Transcription</keyword>
<dbReference type="OrthoDB" id="5419426at2"/>
<dbReference type="GO" id="GO:0003700">
    <property type="term" value="F:DNA-binding transcription factor activity"/>
    <property type="evidence" value="ECO:0007669"/>
    <property type="project" value="InterPro"/>
</dbReference>
<comment type="subcellular location">
    <subcellularLocation>
        <location evidence="1">Cytoplasm</location>
    </subcellularLocation>
</comment>
<evidence type="ECO:0000256" key="7">
    <source>
        <dbReference type="ARBA" id="ARBA00047207"/>
    </source>
</evidence>
<protein>
    <recommendedName>
        <fullName evidence="6">HTH-type transcriptional regulator SarZ</fullName>
    </recommendedName>
    <alternativeName>
        <fullName evidence="7">Staphylococcal accessory regulator Z</fullName>
    </alternativeName>
</protein>
<dbReference type="PANTHER" id="PTHR42756:SF1">
    <property type="entry name" value="TRANSCRIPTIONAL REPRESSOR OF EMRAB OPERON"/>
    <property type="match status" value="1"/>
</dbReference>
<evidence type="ECO:0000259" key="8">
    <source>
        <dbReference type="PROSITE" id="PS50995"/>
    </source>
</evidence>
<evidence type="ECO:0000256" key="3">
    <source>
        <dbReference type="ARBA" id="ARBA00023125"/>
    </source>
</evidence>
<dbReference type="GO" id="GO:0003677">
    <property type="term" value="F:DNA binding"/>
    <property type="evidence" value="ECO:0007669"/>
    <property type="project" value="UniProtKB-KW"/>
</dbReference>
<dbReference type="Pfam" id="PF22381">
    <property type="entry name" value="Staph_reg_Sar_Rot"/>
    <property type="match status" value="1"/>
</dbReference>
<dbReference type="SUPFAM" id="SSF46785">
    <property type="entry name" value="Winged helix' DNA-binding domain"/>
    <property type="match status" value="1"/>
</dbReference>
<dbReference type="PROSITE" id="PS50995">
    <property type="entry name" value="HTH_MARR_2"/>
    <property type="match status" value="1"/>
</dbReference>
<dbReference type="PRINTS" id="PR00598">
    <property type="entry name" value="HTHMARR"/>
</dbReference>
<dbReference type="GO" id="GO:0005737">
    <property type="term" value="C:cytoplasm"/>
    <property type="evidence" value="ECO:0007669"/>
    <property type="project" value="UniProtKB-SubCell"/>
</dbReference>
<evidence type="ECO:0000313" key="9">
    <source>
        <dbReference type="EMBL" id="AYB29925.1"/>
    </source>
</evidence>
<evidence type="ECO:0000256" key="6">
    <source>
        <dbReference type="ARBA" id="ARBA00047188"/>
    </source>
</evidence>
<evidence type="ECO:0000256" key="1">
    <source>
        <dbReference type="ARBA" id="ARBA00004496"/>
    </source>
</evidence>
<keyword evidence="2" id="KW-0805">Transcription regulation</keyword>
<evidence type="ECO:0000313" key="10">
    <source>
        <dbReference type="Proteomes" id="UP000266183"/>
    </source>
</evidence>
<dbReference type="AlphaFoldDB" id="A0A385SJ19"/>